<dbReference type="AlphaFoldDB" id="A0A1K2C8R0"/>
<feature type="region of interest" description="Disordered" evidence="2">
    <location>
        <begin position="1"/>
        <end position="22"/>
    </location>
</feature>
<dbReference type="GO" id="GO:0008168">
    <property type="term" value="F:methyltransferase activity"/>
    <property type="evidence" value="ECO:0007669"/>
    <property type="project" value="UniProtKB-KW"/>
</dbReference>
<accession>A0A1K2C8R0</accession>
<evidence type="ECO:0000256" key="2">
    <source>
        <dbReference type="SAM" id="MobiDB-lite"/>
    </source>
</evidence>
<keyword evidence="3" id="KW-0489">Methyltransferase</keyword>
<dbReference type="PANTHER" id="PTHR43861">
    <property type="entry name" value="TRANS-ACONITATE 2-METHYLTRANSFERASE-RELATED"/>
    <property type="match status" value="1"/>
</dbReference>
<dbReference type="OrthoDB" id="3172472at2"/>
<organism evidence="3 4">
    <name type="scientific">Streptomyces atratus</name>
    <dbReference type="NCBI Taxonomy" id="1893"/>
    <lineage>
        <taxon>Bacteria</taxon>
        <taxon>Bacillati</taxon>
        <taxon>Actinomycetota</taxon>
        <taxon>Actinomycetes</taxon>
        <taxon>Kitasatosporales</taxon>
        <taxon>Streptomycetaceae</taxon>
        <taxon>Streptomyces</taxon>
    </lineage>
</organism>
<evidence type="ECO:0000256" key="1">
    <source>
        <dbReference type="ARBA" id="ARBA00022679"/>
    </source>
</evidence>
<gene>
    <name evidence="3" type="ORF">SAMN02787144_1010146</name>
</gene>
<dbReference type="SUPFAM" id="SSF53335">
    <property type="entry name" value="S-adenosyl-L-methionine-dependent methyltransferases"/>
    <property type="match status" value="1"/>
</dbReference>
<dbReference type="Gene3D" id="3.40.50.150">
    <property type="entry name" value="Vaccinia Virus protein VP39"/>
    <property type="match status" value="1"/>
</dbReference>
<proteinExistence type="predicted"/>
<keyword evidence="1 3" id="KW-0808">Transferase</keyword>
<dbReference type="RefSeq" id="WP_072486381.1">
    <property type="nucleotide sequence ID" value="NZ_CP108276.1"/>
</dbReference>
<evidence type="ECO:0000313" key="4">
    <source>
        <dbReference type="Proteomes" id="UP000181909"/>
    </source>
</evidence>
<dbReference type="STRING" id="1893.SAMN02787144_1010146"/>
<protein>
    <submittedName>
        <fullName evidence="3">Methyltransferase domain-containing protein</fullName>
    </submittedName>
</protein>
<dbReference type="CDD" id="cd02440">
    <property type="entry name" value="AdoMet_MTases"/>
    <property type="match status" value="1"/>
</dbReference>
<reference evidence="3 4" key="1">
    <citation type="submission" date="2016-11" db="EMBL/GenBank/DDBJ databases">
        <authorList>
            <person name="Jaros S."/>
            <person name="Januszkiewicz K."/>
            <person name="Wedrychowicz H."/>
        </authorList>
    </citation>
    <scope>NUCLEOTIDE SEQUENCE [LARGE SCALE GENOMIC DNA]</scope>
    <source>
        <strain evidence="3 4">OK807</strain>
    </source>
</reference>
<dbReference type="EMBL" id="FPJO01000010">
    <property type="protein sequence ID" value="SFY07423.1"/>
    <property type="molecule type" value="Genomic_DNA"/>
</dbReference>
<dbReference type="Proteomes" id="UP000181909">
    <property type="component" value="Unassembled WGS sequence"/>
</dbReference>
<dbReference type="GO" id="GO:0017000">
    <property type="term" value="P:antibiotic biosynthetic process"/>
    <property type="evidence" value="ECO:0007669"/>
    <property type="project" value="UniProtKB-ARBA"/>
</dbReference>
<dbReference type="InterPro" id="IPR029063">
    <property type="entry name" value="SAM-dependent_MTases_sf"/>
</dbReference>
<dbReference type="Pfam" id="PF13489">
    <property type="entry name" value="Methyltransf_23"/>
    <property type="match status" value="1"/>
</dbReference>
<sequence length="213" mass="23401">MTNLVAHWDHRAENYDETPGNSLTPEQAEAWKSMLAEVFPTRPGRLLDIGCGTGTYALLCAELGFDVHGVDTSERMIARAREKALGRRGPDGGPAVTLSMLDAQDIDGRYDAVFSRNVLWTVTDPGRLAGVVATHTTESAVWVAVETMWDGRPNGDFRKAGKALPGFGGWHPNVLRDVFARHGFARTTWSSISNRPELATADKDLHVLFRVSR</sequence>
<dbReference type="GO" id="GO:0032259">
    <property type="term" value="P:methylation"/>
    <property type="evidence" value="ECO:0007669"/>
    <property type="project" value="UniProtKB-KW"/>
</dbReference>
<name>A0A1K2C8R0_STRAR</name>
<evidence type="ECO:0000313" key="3">
    <source>
        <dbReference type="EMBL" id="SFY07423.1"/>
    </source>
</evidence>
<dbReference type="PANTHER" id="PTHR43861:SF3">
    <property type="entry name" value="PUTATIVE (AFU_ORTHOLOGUE AFUA_2G14390)-RELATED"/>
    <property type="match status" value="1"/>
</dbReference>